<gene>
    <name evidence="2" type="ORF">SFRICE_015326</name>
</gene>
<comment type="similarity">
    <text evidence="1">Belongs to the STXBP/unc-18/SEC1 family.</text>
</comment>
<dbReference type="EMBL" id="ODYU01000166">
    <property type="protein sequence ID" value="SOQ34474.1"/>
    <property type="molecule type" value="Genomic_DNA"/>
</dbReference>
<dbReference type="InterPro" id="IPR001619">
    <property type="entry name" value="Sec1-like"/>
</dbReference>
<dbReference type="PANTHER" id="PTHR11679">
    <property type="entry name" value="VESICLE PROTEIN SORTING-ASSOCIATED"/>
    <property type="match status" value="1"/>
</dbReference>
<dbReference type="InterPro" id="IPR027482">
    <property type="entry name" value="Sec1-like_dom2"/>
</dbReference>
<proteinExistence type="inferred from homology"/>
<sequence length="652" mass="73293">MATASIREFGKAWWSEILNRVIGAVVFIDDASAECLHYEGGADTLLSAGAVAVKGLSPFEFAKKDQKKALFLTQTTKVQLQTIAEIVRHSDFTHCILISCMSLDMVFLEIHDDKDINTVLAMGEPILEGMKYLEMKLIQWMAKKQSYVEVIHIPIFTISLTNVVFVTPPFRNLQTFFLGELKSDNATVDINNLSKQERNEARRFAASLNNMLDSMNLKEDVYYIGSYSAIIGGILEHYPISIQRRKNCLHPASLILIDRTMDLCSVTSHGTESVLDKIMAALPRFPGHCTDVAVDMSPLCEANVFNHPDDIQLSPGCLYHSDDESCIQTFEYMINKSQKEVMFDLYNKLTKIDIQKSPSPKSLLKVTPQSLEKIATATKGNYEVISKHLGVLQQSLAVVQTLKSPKRVQHELLMSLEKQVHQNLATSRESTSVLNQICHLIKNRKEKDIPLENLLALLMHIYAVRDIEVQFPADHEQQLVKTLSVALFEDKNSLYKDTSIIMSPEDCEARASCILMQLRKITSMRGVFHKYNSILKPCETGVGHEYRSAVQQLVEDMVNTDKPDLGDLDQYRSDKLKTLLRSGLGMLTNRKVKTRHPLDNPTIIIFVIGGITAEECKRLHRSVITSGVDNTVLIGATKLVTPVEAMRDILPL</sequence>
<dbReference type="Pfam" id="PF00995">
    <property type="entry name" value="Sec1"/>
    <property type="match status" value="1"/>
</dbReference>
<dbReference type="Gene3D" id="3.40.50.1910">
    <property type="match status" value="1"/>
</dbReference>
<evidence type="ECO:0000256" key="1">
    <source>
        <dbReference type="ARBA" id="ARBA00009884"/>
    </source>
</evidence>
<dbReference type="GO" id="GO:0016192">
    <property type="term" value="P:vesicle-mediated transport"/>
    <property type="evidence" value="ECO:0007669"/>
    <property type="project" value="InterPro"/>
</dbReference>
<name>A0A2H1V2I0_SPOFR</name>
<accession>A0A2H1V2I0</accession>
<dbReference type="InterPro" id="IPR036045">
    <property type="entry name" value="Sec1-like_sf"/>
</dbReference>
<organism evidence="2">
    <name type="scientific">Spodoptera frugiperda</name>
    <name type="common">Fall armyworm</name>
    <dbReference type="NCBI Taxonomy" id="7108"/>
    <lineage>
        <taxon>Eukaryota</taxon>
        <taxon>Metazoa</taxon>
        <taxon>Ecdysozoa</taxon>
        <taxon>Arthropoda</taxon>
        <taxon>Hexapoda</taxon>
        <taxon>Insecta</taxon>
        <taxon>Pterygota</taxon>
        <taxon>Neoptera</taxon>
        <taxon>Endopterygota</taxon>
        <taxon>Lepidoptera</taxon>
        <taxon>Glossata</taxon>
        <taxon>Ditrysia</taxon>
        <taxon>Noctuoidea</taxon>
        <taxon>Noctuidae</taxon>
        <taxon>Amphipyrinae</taxon>
        <taxon>Spodoptera</taxon>
    </lineage>
</organism>
<dbReference type="SUPFAM" id="SSF56815">
    <property type="entry name" value="Sec1/munc18-like (SM) proteins"/>
    <property type="match status" value="1"/>
</dbReference>
<protein>
    <submittedName>
        <fullName evidence="2">SFRICE_015326</fullName>
    </submittedName>
</protein>
<dbReference type="AlphaFoldDB" id="A0A2H1V2I0"/>
<reference evidence="2" key="1">
    <citation type="submission" date="2016-07" db="EMBL/GenBank/DDBJ databases">
        <authorList>
            <person name="Bretaudeau A."/>
        </authorList>
    </citation>
    <scope>NUCLEOTIDE SEQUENCE</scope>
    <source>
        <strain evidence="2">Rice</strain>
        <tissue evidence="2">Whole body</tissue>
    </source>
</reference>
<evidence type="ECO:0000313" key="2">
    <source>
        <dbReference type="EMBL" id="SOQ34474.1"/>
    </source>
</evidence>